<dbReference type="RefSeq" id="WP_134712985.1">
    <property type="nucleotide sequence ID" value="NZ_SDKM01000001.1"/>
</dbReference>
<dbReference type="OrthoDB" id="1188001at2"/>
<dbReference type="Gene3D" id="3.90.190.10">
    <property type="entry name" value="Protein tyrosine phosphatase superfamily"/>
    <property type="match status" value="1"/>
</dbReference>
<gene>
    <name evidence="2" type="ORF">EKO23_00525</name>
</gene>
<organism evidence="2 3">
    <name type="scientific">Nocardioides guangzhouensis</name>
    <dbReference type="NCBI Taxonomy" id="2497878"/>
    <lineage>
        <taxon>Bacteria</taxon>
        <taxon>Bacillati</taxon>
        <taxon>Actinomycetota</taxon>
        <taxon>Actinomycetes</taxon>
        <taxon>Propionibacteriales</taxon>
        <taxon>Nocardioidaceae</taxon>
        <taxon>Nocardioides</taxon>
    </lineage>
</organism>
<name>A0A4Q4ZLM1_9ACTN</name>
<proteinExistence type="predicted"/>
<dbReference type="PROSITE" id="PS00383">
    <property type="entry name" value="TYR_PHOSPHATASE_1"/>
    <property type="match status" value="1"/>
</dbReference>
<dbReference type="AlphaFoldDB" id="A0A4Q4ZLM1"/>
<evidence type="ECO:0000313" key="3">
    <source>
        <dbReference type="Proteomes" id="UP000295198"/>
    </source>
</evidence>
<dbReference type="Pfam" id="PF13350">
    <property type="entry name" value="Y_phosphatase3"/>
    <property type="match status" value="1"/>
</dbReference>
<dbReference type="GO" id="GO:0004721">
    <property type="term" value="F:phosphoprotein phosphatase activity"/>
    <property type="evidence" value="ECO:0007669"/>
    <property type="project" value="InterPro"/>
</dbReference>
<reference evidence="2 3" key="1">
    <citation type="submission" date="2019-01" db="EMBL/GenBank/DDBJ databases">
        <title>Nocardioides guangzhouensis sp. nov., an actinobacterium isolated from soil.</title>
        <authorList>
            <person name="Fu Y."/>
            <person name="Cai Y."/>
            <person name="Lin Z."/>
            <person name="Chen P."/>
        </authorList>
    </citation>
    <scope>NUCLEOTIDE SEQUENCE [LARGE SCALE GENOMIC DNA]</scope>
    <source>
        <strain evidence="2 3">130</strain>
    </source>
</reference>
<feature type="domain" description="Tyrosine specific protein phosphatases" evidence="1">
    <location>
        <begin position="117"/>
        <end position="172"/>
    </location>
</feature>
<dbReference type="InterPro" id="IPR026893">
    <property type="entry name" value="Tyr/Ser_Pase_IphP-type"/>
</dbReference>
<dbReference type="PROSITE" id="PS50056">
    <property type="entry name" value="TYR_PHOSPHATASE_2"/>
    <property type="match status" value="1"/>
</dbReference>
<evidence type="ECO:0000313" key="2">
    <source>
        <dbReference type="EMBL" id="RYP88958.1"/>
    </source>
</evidence>
<evidence type="ECO:0000259" key="1">
    <source>
        <dbReference type="PROSITE" id="PS50056"/>
    </source>
</evidence>
<protein>
    <submittedName>
        <fullName evidence="2">Tyrosine-protein phosphatase</fullName>
    </submittedName>
</protein>
<accession>A0A4Q4ZLM1</accession>
<dbReference type="InterPro" id="IPR029021">
    <property type="entry name" value="Prot-tyrosine_phosphatase-like"/>
</dbReference>
<sequence>MDRTLRADGLHNARDLGGLPRLGGGETPAGVFFRSENVDHLTRQGWEQVHDAGIRTVVDLRQQVERDRDATPRPDWVHAVHVDHDGLENAGFWADFWENGLVGTAMYYLPHLAAMPERTVAAVSAVVSAPPGGVLMHCMGGRDRTGLMSLVLLTAAGVEPDAIVDDYLETVRVGDPRAATANRNEAEDQIAELCAQFGTSTEQAFRDAQTGLDLDRVLDDGGITSADREALQTWRGTLDRA</sequence>
<comment type="caution">
    <text evidence="2">The sequence shown here is derived from an EMBL/GenBank/DDBJ whole genome shotgun (WGS) entry which is preliminary data.</text>
</comment>
<dbReference type="InterPro" id="IPR016130">
    <property type="entry name" value="Tyr_Pase_AS"/>
</dbReference>
<dbReference type="EMBL" id="SDKM01000001">
    <property type="protein sequence ID" value="RYP88958.1"/>
    <property type="molecule type" value="Genomic_DNA"/>
</dbReference>
<dbReference type="SUPFAM" id="SSF52799">
    <property type="entry name" value="(Phosphotyrosine protein) phosphatases II"/>
    <property type="match status" value="1"/>
</dbReference>
<dbReference type="Proteomes" id="UP000295198">
    <property type="component" value="Unassembled WGS sequence"/>
</dbReference>
<keyword evidence="3" id="KW-1185">Reference proteome</keyword>
<dbReference type="InterPro" id="IPR000387">
    <property type="entry name" value="Tyr_Pase_dom"/>
</dbReference>